<dbReference type="RefSeq" id="WP_149731597.1">
    <property type="nucleotide sequence ID" value="NZ_FMXB01000006.1"/>
</dbReference>
<gene>
    <name evidence="1" type="ORF">SAMN02910315_01026</name>
</gene>
<dbReference type="OrthoDB" id="75275at2157"/>
<dbReference type="STRING" id="230361.sm9_0521"/>
<keyword evidence="2" id="KW-1185">Reference proteome</keyword>
<sequence>MNVKITGFDEDAEIPFIDYEAYGLSVEQMDFLNENLDDETSVNGDVFKIRVYFEEIFPFQSDIAKIRLDDFIAREEIEMNVFLSSFLEDM</sequence>
<evidence type="ECO:0000313" key="2">
    <source>
        <dbReference type="Proteomes" id="UP000323439"/>
    </source>
</evidence>
<accession>A0A1G5VYM4</accession>
<dbReference type="EMBL" id="FMXB01000006">
    <property type="protein sequence ID" value="SDA51011.1"/>
    <property type="molecule type" value="Genomic_DNA"/>
</dbReference>
<dbReference type="Pfam" id="PF19024">
    <property type="entry name" value="DUF5750"/>
    <property type="match status" value="1"/>
</dbReference>
<protein>
    <submittedName>
        <fullName evidence="1">Uncharacterized protein</fullName>
    </submittedName>
</protein>
<name>A0A1G5VYM4_9EURY</name>
<dbReference type="Gene3D" id="3.30.780.30">
    <property type="match status" value="1"/>
</dbReference>
<organism evidence="1 2">
    <name type="scientific">Methanobrevibacter millerae</name>
    <dbReference type="NCBI Taxonomy" id="230361"/>
    <lineage>
        <taxon>Archaea</taxon>
        <taxon>Methanobacteriati</taxon>
        <taxon>Methanobacteriota</taxon>
        <taxon>Methanomada group</taxon>
        <taxon>Methanobacteria</taxon>
        <taxon>Methanobacteriales</taxon>
        <taxon>Methanobacteriaceae</taxon>
        <taxon>Methanobrevibacter</taxon>
    </lineage>
</organism>
<dbReference type="AlphaFoldDB" id="A0A1G5VYM4"/>
<dbReference type="Proteomes" id="UP000323439">
    <property type="component" value="Unassembled WGS sequence"/>
</dbReference>
<reference evidence="1 2" key="1">
    <citation type="submission" date="2016-10" db="EMBL/GenBank/DDBJ databases">
        <authorList>
            <person name="Varghese N."/>
            <person name="Submissions S."/>
        </authorList>
    </citation>
    <scope>NUCLEOTIDE SEQUENCE [LARGE SCALE GENOMIC DNA]</scope>
    <source>
        <strain evidence="1 2">DSM 16643</strain>
    </source>
</reference>
<evidence type="ECO:0000313" key="1">
    <source>
        <dbReference type="EMBL" id="SDA51011.1"/>
    </source>
</evidence>
<dbReference type="InterPro" id="IPR043962">
    <property type="entry name" value="DUF5750"/>
</dbReference>
<proteinExistence type="predicted"/>